<keyword evidence="4" id="KW-1185">Reference proteome</keyword>
<dbReference type="EnsemblMetazoa" id="HelroT175166">
    <property type="protein sequence ID" value="HelroP175166"/>
    <property type="gene ID" value="HelroG175166"/>
</dbReference>
<dbReference type="AlphaFoldDB" id="T1F8Y2"/>
<dbReference type="InParanoid" id="T1F8Y2"/>
<dbReference type="Proteomes" id="UP000015101">
    <property type="component" value="Unassembled WGS sequence"/>
</dbReference>
<reference evidence="4" key="1">
    <citation type="submission" date="2012-12" db="EMBL/GenBank/DDBJ databases">
        <authorList>
            <person name="Hellsten U."/>
            <person name="Grimwood J."/>
            <person name="Chapman J.A."/>
            <person name="Shapiro H."/>
            <person name="Aerts A."/>
            <person name="Otillar R.P."/>
            <person name="Terry A.Y."/>
            <person name="Boore J.L."/>
            <person name="Simakov O."/>
            <person name="Marletaz F."/>
            <person name="Cho S.-J."/>
            <person name="Edsinger-Gonzales E."/>
            <person name="Havlak P."/>
            <person name="Kuo D.-H."/>
            <person name="Larsson T."/>
            <person name="Lv J."/>
            <person name="Arendt D."/>
            <person name="Savage R."/>
            <person name="Osoegawa K."/>
            <person name="de Jong P."/>
            <person name="Lindberg D.R."/>
            <person name="Seaver E.C."/>
            <person name="Weisblat D.A."/>
            <person name="Putnam N.H."/>
            <person name="Grigoriev I.V."/>
            <person name="Rokhsar D.S."/>
        </authorList>
    </citation>
    <scope>NUCLEOTIDE SEQUENCE</scope>
</reference>
<protein>
    <submittedName>
        <fullName evidence="2 3">Uncharacterized protein</fullName>
    </submittedName>
</protein>
<evidence type="ECO:0000313" key="4">
    <source>
        <dbReference type="Proteomes" id="UP000015101"/>
    </source>
</evidence>
<keyword evidence="1" id="KW-1133">Transmembrane helix</keyword>
<feature type="transmembrane region" description="Helical" evidence="1">
    <location>
        <begin position="104"/>
        <end position="123"/>
    </location>
</feature>
<name>T1F8Y2_HELRO</name>
<keyword evidence="1" id="KW-0472">Membrane</keyword>
<dbReference type="CTD" id="20205281"/>
<dbReference type="EMBL" id="KB096830">
    <property type="protein sequence ID" value="ESO01137.1"/>
    <property type="molecule type" value="Genomic_DNA"/>
</dbReference>
<keyword evidence="1" id="KW-0812">Transmembrane</keyword>
<gene>
    <name evidence="3" type="primary">20205281</name>
    <name evidence="2" type="ORF">HELRODRAFT_175166</name>
</gene>
<dbReference type="KEGG" id="hro:HELRODRAFT_175166"/>
<reference evidence="2 4" key="2">
    <citation type="journal article" date="2013" name="Nature">
        <title>Insights into bilaterian evolution from three spiralian genomes.</title>
        <authorList>
            <person name="Simakov O."/>
            <person name="Marletaz F."/>
            <person name="Cho S.J."/>
            <person name="Edsinger-Gonzales E."/>
            <person name="Havlak P."/>
            <person name="Hellsten U."/>
            <person name="Kuo D.H."/>
            <person name="Larsson T."/>
            <person name="Lv J."/>
            <person name="Arendt D."/>
            <person name="Savage R."/>
            <person name="Osoegawa K."/>
            <person name="de Jong P."/>
            <person name="Grimwood J."/>
            <person name="Chapman J.A."/>
            <person name="Shapiro H."/>
            <person name="Aerts A."/>
            <person name="Otillar R.P."/>
            <person name="Terry A.Y."/>
            <person name="Boore J.L."/>
            <person name="Grigoriev I.V."/>
            <person name="Lindberg D.R."/>
            <person name="Seaver E.C."/>
            <person name="Weisblat D.A."/>
            <person name="Putnam N.H."/>
            <person name="Rokhsar D.S."/>
        </authorList>
    </citation>
    <scope>NUCLEOTIDE SEQUENCE</scope>
</reference>
<evidence type="ECO:0000313" key="3">
    <source>
        <dbReference type="EnsemblMetazoa" id="HelroP175166"/>
    </source>
</evidence>
<sequence>MNCGTTCESDTDDCSDFRGRKSSKKGGACDFTSCNKGKGDQKGEPKCSCRGGESFQKWKKEMLSKECSKGSCGKNAKRSYSDTSCRATKKSSTSSKECCGCSCASFVFCAAALVAVGVTAAYIKKKYID</sequence>
<proteinExistence type="predicted"/>
<accession>T1F8Y2</accession>
<dbReference type="HOGENOM" id="CLU_1951110_0_0_1"/>
<evidence type="ECO:0000313" key="2">
    <source>
        <dbReference type="EMBL" id="ESO01137.1"/>
    </source>
</evidence>
<reference evidence="3" key="3">
    <citation type="submission" date="2015-06" db="UniProtKB">
        <authorList>
            <consortium name="EnsemblMetazoa"/>
        </authorList>
    </citation>
    <scope>IDENTIFICATION</scope>
</reference>
<dbReference type="RefSeq" id="XP_009020849.1">
    <property type="nucleotide sequence ID" value="XM_009022601.1"/>
</dbReference>
<evidence type="ECO:0000256" key="1">
    <source>
        <dbReference type="SAM" id="Phobius"/>
    </source>
</evidence>
<dbReference type="GeneID" id="20205281"/>
<organism evidence="3 4">
    <name type="scientific">Helobdella robusta</name>
    <name type="common">Californian leech</name>
    <dbReference type="NCBI Taxonomy" id="6412"/>
    <lineage>
        <taxon>Eukaryota</taxon>
        <taxon>Metazoa</taxon>
        <taxon>Spiralia</taxon>
        <taxon>Lophotrochozoa</taxon>
        <taxon>Annelida</taxon>
        <taxon>Clitellata</taxon>
        <taxon>Hirudinea</taxon>
        <taxon>Rhynchobdellida</taxon>
        <taxon>Glossiphoniidae</taxon>
        <taxon>Helobdella</taxon>
    </lineage>
</organism>
<dbReference type="EMBL" id="AMQM01005158">
    <property type="status" value="NOT_ANNOTATED_CDS"/>
    <property type="molecule type" value="Genomic_DNA"/>
</dbReference>